<proteinExistence type="predicted"/>
<evidence type="ECO:0000313" key="3">
    <source>
        <dbReference type="Proteomes" id="UP000683360"/>
    </source>
</evidence>
<dbReference type="SUPFAM" id="SSF52540">
    <property type="entry name" value="P-loop containing nucleoside triphosphate hydrolases"/>
    <property type="match status" value="1"/>
</dbReference>
<keyword evidence="3" id="KW-1185">Reference proteome</keyword>
<sequence>MEREERNNFYRFITCSTEISTESVGCVFIEYLTRRGKTLEDFINNNFHTLYHLCYQRRCCQCSNVHLPIRRGILHESQLDILLDSYSAKSLCHKSRPGLPKFCCSKARSGVTVKSLDLTLLNCLIVNCCSGLFWESCFNGGTFENFLNQNKHDIYHHWKNNTPCCQCFTGYIYPCDREMISLSNWNFLFSAKGNPCSSHNIIPSSSLCCCVSATPGITIFQIDQEVEIVLLRHLSFLKKCLEQLVEFRNKYLHIHNCCIPNSDFNQNWLKMKTAIYDCICYGIEDKTKAEILRKNQTEKIEKILTLEFDDVGMRRNKNKEKLKNEMSLQTNTFVETKGAKEAKKILETHNIVFLTGHAGSGKSRIALELLRYFHEMRQTFPIKLTNFEEFSSLVSTDFKCCVLLEDIFGRTNYVFNDNTDASILNDIKVCTRGGNVKVIITIRSFILSSCGQILQSNGLWFPMFTVDLSTKFMLNKVERKAILTSYQCMSEGLSGENIFLDKRDKEEIVEFDTIQGFPESCRLFFTNENYSSLGVNFFKHPTESLLKEIETLRTCRKYRSEYVHIDNKSICKIRYITMVYCLLNDDKLETYKVDMDKVNAIMKSVYGESETFISTHDVIDAANELISLYLLYNDDTYTFQHRIISESVLISYSGCDMLGVMKSFSASFIAEMVKPETYLKKPGEVVLKIPVKYYKNLINLFINLMLQKTDFVFIQCTLAKSEMVKDLQFLEMFKAEMLDNSLEISSRTACYDFLGFVVLNLSKYGSTQVIELLWDFLISECSTNASLMSSMVAVFDQLDIGRYMNTLYFMFKHSNMQFKKKWLCLAIRRARESFFLSNYMNKLCSLETTEIDFNEVECFNILLSIACRTNKIELVTRLFRRILTEKNFETIFNNGDKDESNIPNGCKLFNVEQVLCEAGSNEDDDIELPQYLMEVLPSNDYLLQNVFDAALRSENINIMKYLISNDLSLTLDLKNALDFSFQIGSICLAKMLMGSRRFEPIDFESAVYYACLYDKIDIIDWFGKTMLKDIENFDKDYGTPLLKILGWSYNLCKTDFEVLLKTACDIGVQGLKLLQLAPLQKHINVKSLSIVSTYENSLLKSQFMTICKRQNIDFQYIFSSSIENGNVCCMLKELLNTRPYENILNESFSTQMLKTAVRNGNYYLIKAIVEVIDESKYLNVLPECLQLAVEHGRFYTCVVDFFLTTIKHEKLNCSKAYKTACELGRDDIIALFHKKVRIVDLDCTVSNKILKY</sequence>
<accession>A0A8S3T2B3</accession>
<dbReference type="InterPro" id="IPR049050">
    <property type="entry name" value="nSTAND3"/>
</dbReference>
<protein>
    <recommendedName>
        <fullName evidence="1">Novel STAND NTPase 3 domain-containing protein</fullName>
    </recommendedName>
</protein>
<dbReference type="AlphaFoldDB" id="A0A8S3T2B3"/>
<dbReference type="OrthoDB" id="6140587at2759"/>
<dbReference type="EMBL" id="CAJPWZ010001773">
    <property type="protein sequence ID" value="CAG2223031.1"/>
    <property type="molecule type" value="Genomic_DNA"/>
</dbReference>
<evidence type="ECO:0000313" key="2">
    <source>
        <dbReference type="EMBL" id="CAG2223031.1"/>
    </source>
</evidence>
<gene>
    <name evidence="2" type="ORF">MEDL_36303</name>
</gene>
<dbReference type="InterPro" id="IPR036770">
    <property type="entry name" value="Ankyrin_rpt-contain_sf"/>
</dbReference>
<feature type="domain" description="Novel STAND NTPase 3" evidence="1">
    <location>
        <begin position="333"/>
        <end position="486"/>
    </location>
</feature>
<name>A0A8S3T2B3_MYTED</name>
<organism evidence="2 3">
    <name type="scientific">Mytilus edulis</name>
    <name type="common">Blue mussel</name>
    <dbReference type="NCBI Taxonomy" id="6550"/>
    <lineage>
        <taxon>Eukaryota</taxon>
        <taxon>Metazoa</taxon>
        <taxon>Spiralia</taxon>
        <taxon>Lophotrochozoa</taxon>
        <taxon>Mollusca</taxon>
        <taxon>Bivalvia</taxon>
        <taxon>Autobranchia</taxon>
        <taxon>Pteriomorphia</taxon>
        <taxon>Mytilida</taxon>
        <taxon>Mytiloidea</taxon>
        <taxon>Mytilidae</taxon>
        <taxon>Mytilinae</taxon>
        <taxon>Mytilus</taxon>
    </lineage>
</organism>
<comment type="caution">
    <text evidence="2">The sequence shown here is derived from an EMBL/GenBank/DDBJ whole genome shotgun (WGS) entry which is preliminary data.</text>
</comment>
<evidence type="ECO:0000259" key="1">
    <source>
        <dbReference type="Pfam" id="PF20720"/>
    </source>
</evidence>
<dbReference type="Pfam" id="PF20720">
    <property type="entry name" value="nSTAND3"/>
    <property type="match status" value="1"/>
</dbReference>
<dbReference type="Proteomes" id="UP000683360">
    <property type="component" value="Unassembled WGS sequence"/>
</dbReference>
<reference evidence="2" key="1">
    <citation type="submission" date="2021-03" db="EMBL/GenBank/DDBJ databases">
        <authorList>
            <person name="Bekaert M."/>
        </authorList>
    </citation>
    <scope>NUCLEOTIDE SEQUENCE</scope>
</reference>
<dbReference type="SUPFAM" id="SSF48403">
    <property type="entry name" value="Ankyrin repeat"/>
    <property type="match status" value="1"/>
</dbReference>
<dbReference type="InterPro" id="IPR027417">
    <property type="entry name" value="P-loop_NTPase"/>
</dbReference>